<dbReference type="Proteomes" id="UP000002038">
    <property type="component" value="Unassembled WGS sequence"/>
</dbReference>
<feature type="compositionally biased region" description="Pro residues" evidence="1">
    <location>
        <begin position="457"/>
        <end position="467"/>
    </location>
</feature>
<feature type="compositionally biased region" description="Pro residues" evidence="1">
    <location>
        <begin position="391"/>
        <end position="401"/>
    </location>
</feature>
<dbReference type="STRING" id="559298.A0A179UCG4"/>
<feature type="compositionally biased region" description="Low complexity" evidence="1">
    <location>
        <begin position="492"/>
        <end position="509"/>
    </location>
</feature>
<dbReference type="OrthoDB" id="4207595at2759"/>
<evidence type="ECO:0000313" key="3">
    <source>
        <dbReference type="Proteomes" id="UP000002038"/>
    </source>
</evidence>
<dbReference type="VEuPathDB" id="FungiDB:BDBG_01904"/>
<organism evidence="2 3">
    <name type="scientific">Blastomyces gilchristii (strain SLH14081)</name>
    <name type="common">Blastomyces dermatitidis</name>
    <dbReference type="NCBI Taxonomy" id="559298"/>
    <lineage>
        <taxon>Eukaryota</taxon>
        <taxon>Fungi</taxon>
        <taxon>Dikarya</taxon>
        <taxon>Ascomycota</taxon>
        <taxon>Pezizomycotina</taxon>
        <taxon>Eurotiomycetes</taxon>
        <taxon>Eurotiomycetidae</taxon>
        <taxon>Onygenales</taxon>
        <taxon>Ajellomycetaceae</taxon>
        <taxon>Blastomyces</taxon>
    </lineage>
</organism>
<feature type="compositionally biased region" description="Pro residues" evidence="1">
    <location>
        <begin position="474"/>
        <end position="484"/>
    </location>
</feature>
<dbReference type="AlphaFoldDB" id="A0A179UCG4"/>
<accession>A0A179UCG4</accession>
<keyword evidence="3" id="KW-1185">Reference proteome</keyword>
<feature type="region of interest" description="Disordered" evidence="1">
    <location>
        <begin position="82"/>
        <end position="124"/>
    </location>
</feature>
<feature type="compositionally biased region" description="Basic and acidic residues" evidence="1">
    <location>
        <begin position="114"/>
        <end position="124"/>
    </location>
</feature>
<dbReference type="RefSeq" id="XP_002627233.1">
    <property type="nucleotide sequence ID" value="XM_002627187.1"/>
</dbReference>
<name>A0A179UCG4_BLAGS</name>
<proteinExistence type="predicted"/>
<reference evidence="3" key="1">
    <citation type="journal article" date="2015" name="PLoS Genet.">
        <title>The dynamic genome and transcriptome of the human fungal pathogen Blastomyces and close relative Emmonsia.</title>
        <authorList>
            <person name="Munoz J.F."/>
            <person name="Gauthier G.M."/>
            <person name="Desjardins C.A."/>
            <person name="Gallo J.E."/>
            <person name="Holder J."/>
            <person name="Sullivan T.D."/>
            <person name="Marty A.J."/>
            <person name="Carmen J.C."/>
            <person name="Chen Z."/>
            <person name="Ding L."/>
            <person name="Gujja S."/>
            <person name="Magrini V."/>
            <person name="Misas E."/>
            <person name="Mitreva M."/>
            <person name="Priest M."/>
            <person name="Saif S."/>
            <person name="Whiston E.A."/>
            <person name="Young S."/>
            <person name="Zeng Q."/>
            <person name="Goldman W.E."/>
            <person name="Mardis E.R."/>
            <person name="Taylor J.W."/>
            <person name="McEwen J.G."/>
            <person name="Clay O.K."/>
            <person name="Klein B.S."/>
            <person name="Cuomo C.A."/>
        </authorList>
    </citation>
    <scope>NUCLEOTIDE SEQUENCE [LARGE SCALE GENOMIC DNA]</scope>
    <source>
        <strain evidence="3">SLH14081</strain>
    </source>
</reference>
<dbReference type="KEGG" id="bgh:BDBG_01904"/>
<feature type="region of interest" description="Disordered" evidence="1">
    <location>
        <begin position="1"/>
        <end position="34"/>
    </location>
</feature>
<evidence type="ECO:0000256" key="1">
    <source>
        <dbReference type="SAM" id="MobiDB-lite"/>
    </source>
</evidence>
<dbReference type="EMBL" id="GG657450">
    <property type="protein sequence ID" value="OAT05520.1"/>
    <property type="molecule type" value="Genomic_DNA"/>
</dbReference>
<feature type="region of interest" description="Disordered" evidence="1">
    <location>
        <begin position="361"/>
        <end position="403"/>
    </location>
</feature>
<sequence>MLPSPSLSNTRDTGQMTSRGIHRHTPPLLTSKSLEGLEKVIPLRGFSPSNPSCRSWKFDKPLPDLPRPTSSVYSPDDEAAGVIESHLPPCPRNTLMPEPPPRAPSRAHSLGSSEHYHKATREPPVDEDVHLRIPKKSLSLQPCGYQSAPNLLLEAATRASLRAPTGPYHPHYGWSWGLKSKSRSNSTHALHGGSTTGDLVHPISNTTIESVGPMLLFPALDYHRCGRDESRESSLAVVDDSGSEMCRCEVLSEPVRPRRYSEEAASDIYIEHPRKMGLSSTGQLPATNVARGATITSVPEIEVQPQYGNRTELYSFSSDSSVSDHNLNITPTPNNTPTVSTFDRRRTKQLAVPISDYQRYGPKAWKTKSNRRPSTMFKRKMMKPKVKRPSPQLPPLPPSPIPLRQYYQQSHRYSQPQSQSQGQSQFFSSPLTLLPRRMKTFLSKAFHVRNNSTPVRPLRPPRPPSPSPMRYFLPLPPPPPPPPTKEQEDEQQQQLDKQQLEQEQQQQGQQEKERESRRSLRGGSLFRRSMAMTRERLGLGLSSPDMRKMALKDRIVIVGPTDPAAMADERAGEWV</sequence>
<feature type="compositionally biased region" description="Polar residues" evidence="1">
    <location>
        <begin position="1"/>
        <end position="18"/>
    </location>
</feature>
<feature type="compositionally biased region" description="Basic residues" evidence="1">
    <location>
        <begin position="365"/>
        <end position="388"/>
    </location>
</feature>
<dbReference type="GeneID" id="8506721"/>
<evidence type="ECO:0000313" key="2">
    <source>
        <dbReference type="EMBL" id="OAT05520.1"/>
    </source>
</evidence>
<protein>
    <submittedName>
        <fullName evidence="2">Uncharacterized protein</fullName>
    </submittedName>
</protein>
<gene>
    <name evidence="2" type="ORF">BDBG_01904</name>
</gene>
<feature type="region of interest" description="Disordered" evidence="1">
    <location>
        <begin position="451"/>
        <end position="531"/>
    </location>
</feature>